<accession>A0A0P7ZEL9</accession>
<evidence type="ECO:0000313" key="2">
    <source>
        <dbReference type="Proteomes" id="UP000050465"/>
    </source>
</evidence>
<reference evidence="1 2" key="1">
    <citation type="submission" date="2015-09" db="EMBL/GenBank/DDBJ databases">
        <title>Identification and resolution of microdiversity through metagenomic sequencing of parallel consortia.</title>
        <authorList>
            <person name="Nelson W.C."/>
            <person name="Romine M.F."/>
            <person name="Lindemann S.R."/>
        </authorList>
    </citation>
    <scope>NUCLEOTIDE SEQUENCE [LARGE SCALE GENOMIC DNA]</scope>
    <source>
        <strain evidence="1">Ana</strain>
    </source>
</reference>
<name>A0A0P7ZEL9_9CYAN</name>
<comment type="caution">
    <text evidence="1">The sequence shown here is derived from an EMBL/GenBank/DDBJ whole genome shotgun (WGS) entry which is preliminary data.</text>
</comment>
<evidence type="ECO:0000313" key="1">
    <source>
        <dbReference type="EMBL" id="KPQ33084.1"/>
    </source>
</evidence>
<organism evidence="1 2">
    <name type="scientific">Phormidesmis priestleyi Ana</name>
    <dbReference type="NCBI Taxonomy" id="1666911"/>
    <lineage>
        <taxon>Bacteria</taxon>
        <taxon>Bacillati</taxon>
        <taxon>Cyanobacteriota</taxon>
        <taxon>Cyanophyceae</taxon>
        <taxon>Leptolyngbyales</taxon>
        <taxon>Leptolyngbyaceae</taxon>
        <taxon>Phormidesmis</taxon>
    </lineage>
</organism>
<dbReference type="AlphaFoldDB" id="A0A0P7ZEL9"/>
<dbReference type="EMBL" id="LJZR01000039">
    <property type="protein sequence ID" value="KPQ33084.1"/>
    <property type="molecule type" value="Genomic_DNA"/>
</dbReference>
<proteinExistence type="predicted"/>
<gene>
    <name evidence="1" type="ORF">HLUCCA11_19775</name>
</gene>
<protein>
    <submittedName>
        <fullName evidence="1">Uncharacterized protein</fullName>
    </submittedName>
</protein>
<sequence>MYRSVRTFSGSNSITPKGDGNSLNIQVASWLYRMFKFHYPERGRKLFTAKEKLNQLIVQIPLPRKGTETGNYFLVPCLDWRSNSITPKGDGNRNNSLSGIPVVDLFKFHYPERGRKRLSQKAPELLTPGSNSITPKGDGNVPIHGSTWTDATSSNSITPKGDGNVMPSSTTAAFMRFKFHYPERGRKPR</sequence>
<dbReference type="STRING" id="1666911.HLUCCA11_19775"/>
<dbReference type="Proteomes" id="UP000050465">
    <property type="component" value="Unassembled WGS sequence"/>
</dbReference>